<evidence type="ECO:0000313" key="3">
    <source>
        <dbReference type="Proteomes" id="UP000268084"/>
    </source>
</evidence>
<dbReference type="Pfam" id="PF10724">
    <property type="entry name" value="DUF2516"/>
    <property type="match status" value="1"/>
</dbReference>
<feature type="transmembrane region" description="Helical" evidence="1">
    <location>
        <begin position="50"/>
        <end position="71"/>
    </location>
</feature>
<feature type="transmembrane region" description="Helical" evidence="1">
    <location>
        <begin position="77"/>
        <end position="95"/>
    </location>
</feature>
<dbReference type="AlphaFoldDB" id="A0A3G8ZNU4"/>
<reference evidence="2 3" key="1">
    <citation type="submission" date="2018-11" db="EMBL/GenBank/DDBJ databases">
        <authorList>
            <person name="Da X."/>
        </authorList>
    </citation>
    <scope>NUCLEOTIDE SEQUENCE [LARGE SCALE GENOMIC DNA]</scope>
    <source>
        <strain evidence="2 3">S14-144</strain>
    </source>
</reference>
<proteinExistence type="predicted"/>
<dbReference type="RefSeq" id="WP_124799827.1">
    <property type="nucleotide sequence ID" value="NZ_CP034170.1"/>
</dbReference>
<feature type="transmembrane region" description="Helical" evidence="1">
    <location>
        <begin position="6"/>
        <end position="30"/>
    </location>
</feature>
<evidence type="ECO:0000256" key="1">
    <source>
        <dbReference type="SAM" id="Phobius"/>
    </source>
</evidence>
<keyword evidence="1" id="KW-0812">Transmembrane</keyword>
<keyword evidence="3" id="KW-1185">Reference proteome</keyword>
<name>A0A3G8ZNU4_9ACTN</name>
<reference evidence="2 3" key="2">
    <citation type="submission" date="2018-12" db="EMBL/GenBank/DDBJ databases">
        <title>Nakamurella antarcticus sp. nov., isolated from Antarctica South Shetland Islands soil.</title>
        <authorList>
            <person name="Peng F."/>
        </authorList>
    </citation>
    <scope>NUCLEOTIDE SEQUENCE [LARGE SCALE GENOMIC DNA]</scope>
    <source>
        <strain evidence="2 3">S14-144</strain>
    </source>
</reference>
<keyword evidence="1" id="KW-1133">Transmembrane helix</keyword>
<organism evidence="2 3">
    <name type="scientific">Nakamurella antarctica</name>
    <dbReference type="NCBI Taxonomy" id="1902245"/>
    <lineage>
        <taxon>Bacteria</taxon>
        <taxon>Bacillati</taxon>
        <taxon>Actinomycetota</taxon>
        <taxon>Actinomycetes</taxon>
        <taxon>Nakamurellales</taxon>
        <taxon>Nakamurellaceae</taxon>
        <taxon>Nakamurella</taxon>
    </lineage>
</organism>
<sequence length="106" mass="11609">MESVNIVLWVTYWTLQILGIGGGLLGAFAIIDALRHRADAYVAADKQTKIVWIGITALCALMLISAPLLGFPLPPNLLWLAAIIGAIVYVVDVRPRLKDAQRGTRW</sequence>
<evidence type="ECO:0000313" key="2">
    <source>
        <dbReference type="EMBL" id="AZI58923.1"/>
    </source>
</evidence>
<keyword evidence="1" id="KW-0472">Membrane</keyword>
<dbReference type="OrthoDB" id="5191769at2"/>
<dbReference type="InterPro" id="IPR019662">
    <property type="entry name" value="DUF2516"/>
</dbReference>
<dbReference type="Proteomes" id="UP000268084">
    <property type="component" value="Chromosome"/>
</dbReference>
<dbReference type="KEGG" id="nak:EH165_13020"/>
<protein>
    <submittedName>
        <fullName evidence="2">DUF2516 family protein</fullName>
    </submittedName>
</protein>
<accession>A0A3G8ZNU4</accession>
<gene>
    <name evidence="2" type="ORF">EH165_13020</name>
</gene>
<dbReference type="EMBL" id="CP034170">
    <property type="protein sequence ID" value="AZI58923.1"/>
    <property type="molecule type" value="Genomic_DNA"/>
</dbReference>